<dbReference type="FunFam" id="3.40.1280.30:FF:000004">
    <property type="entry name" value="tRNA (guanine(9)-N1)-methyltransferase"/>
    <property type="match status" value="1"/>
</dbReference>
<evidence type="ECO:0000256" key="16">
    <source>
        <dbReference type="SAM" id="MobiDB-lite"/>
    </source>
</evidence>
<comment type="subunit">
    <text evidence="3">Monomer.</text>
</comment>
<name>A0A017S5M2_ASPRC</name>
<keyword evidence="11" id="KW-0539">Nucleus</keyword>
<proteinExistence type="predicted"/>
<evidence type="ECO:0000256" key="5">
    <source>
        <dbReference type="ARBA" id="ARBA00020451"/>
    </source>
</evidence>
<dbReference type="GO" id="GO:0052905">
    <property type="term" value="F:tRNA (guanosine(9)-N1)-methyltransferase activity"/>
    <property type="evidence" value="ECO:0007669"/>
    <property type="project" value="UniProtKB-EC"/>
</dbReference>
<dbReference type="InterPro" id="IPR028564">
    <property type="entry name" value="MT_TRM10-typ"/>
</dbReference>
<evidence type="ECO:0000313" key="19">
    <source>
        <dbReference type="Proteomes" id="UP000019804"/>
    </source>
</evidence>
<protein>
    <recommendedName>
        <fullName evidence="5">tRNA (guanine(9)-N1)-methyltransferase</fullName>
        <ecNumber evidence="4">2.1.1.221</ecNumber>
    </recommendedName>
    <alternativeName>
        <fullName evidence="13">tRNA methyltransferase 10</fullName>
    </alternativeName>
    <alternativeName>
        <fullName evidence="12">tRNA(m1G9)-methyltransferase</fullName>
    </alternativeName>
</protein>
<evidence type="ECO:0000256" key="13">
    <source>
        <dbReference type="ARBA" id="ARBA00032166"/>
    </source>
</evidence>
<dbReference type="InterPro" id="IPR038459">
    <property type="entry name" value="MT_TRM10-typ_sf"/>
</dbReference>
<dbReference type="STRING" id="1388766.A0A017S5M2"/>
<dbReference type="PROSITE" id="PS51675">
    <property type="entry name" value="SAM_MT_TRM10"/>
    <property type="match status" value="1"/>
</dbReference>
<evidence type="ECO:0000313" key="18">
    <source>
        <dbReference type="EMBL" id="EYE91929.1"/>
    </source>
</evidence>
<dbReference type="GO" id="GO:0002939">
    <property type="term" value="P:tRNA N1-guanine methylation"/>
    <property type="evidence" value="ECO:0007669"/>
    <property type="project" value="TreeGrafter"/>
</dbReference>
<evidence type="ECO:0000256" key="3">
    <source>
        <dbReference type="ARBA" id="ARBA00011245"/>
    </source>
</evidence>
<evidence type="ECO:0000256" key="12">
    <source>
        <dbReference type="ARBA" id="ARBA00031792"/>
    </source>
</evidence>
<evidence type="ECO:0000256" key="9">
    <source>
        <dbReference type="ARBA" id="ARBA00022691"/>
    </source>
</evidence>
<evidence type="ECO:0000256" key="4">
    <source>
        <dbReference type="ARBA" id="ARBA00012797"/>
    </source>
</evidence>
<dbReference type="GO" id="GO:0005634">
    <property type="term" value="C:nucleus"/>
    <property type="evidence" value="ECO:0007669"/>
    <property type="project" value="UniProtKB-SubCell"/>
</dbReference>
<evidence type="ECO:0000256" key="10">
    <source>
        <dbReference type="ARBA" id="ARBA00022694"/>
    </source>
</evidence>
<dbReference type="GO" id="GO:0005737">
    <property type="term" value="C:cytoplasm"/>
    <property type="evidence" value="ECO:0007669"/>
    <property type="project" value="UniProtKB-SubCell"/>
</dbReference>
<feature type="compositionally biased region" description="Basic and acidic residues" evidence="16">
    <location>
        <begin position="94"/>
        <end position="114"/>
    </location>
</feature>
<dbReference type="Proteomes" id="UP000019804">
    <property type="component" value="Unassembled WGS sequence"/>
</dbReference>
<dbReference type="Gene3D" id="3.40.1280.30">
    <property type="match status" value="1"/>
</dbReference>
<dbReference type="EMBL" id="KK088440">
    <property type="protein sequence ID" value="EYE91929.1"/>
    <property type="molecule type" value="Genomic_DNA"/>
</dbReference>
<sequence length="416" mass="46831">MAMDEEERPRKQQKLGIEGQKPEESMGPSMTSEEKVDDHATTATHNGNEESKAIFETDNGEENNPEATGDQQKPEGETTAPTLSKNQLKKLRRREAWDAKADERKAKRKEENAAKKQRKKNLLEEAKKQGKEAEEAMRKKLASTRQRHHQSTLVPLTFIMDCGFDELMMDKERISLGSQLTRAYSDNSRSKYRVHYVISSFDKQLRERFDTVLKKTYLNWRGVRTMQEDYVHAAEMAKVWMTGPEGGKLAGKLEEQSDARPEDGEVVYLSSDSPNTLTELKPHSTYIIGGLVDKNRHKAICYKQATERGIKTAKLPIGEYIQMASRSVLATNHVMEIMLRWLETGDWGEAFMQVIPQRKGGKLKGKAAGEEGSPPNENAEGVEDDGDNDDDDDAEAADAVEAEIEQQELSVAAEQA</sequence>
<evidence type="ECO:0000256" key="11">
    <source>
        <dbReference type="ARBA" id="ARBA00023242"/>
    </source>
</evidence>
<evidence type="ECO:0000256" key="6">
    <source>
        <dbReference type="ARBA" id="ARBA00022490"/>
    </source>
</evidence>
<keyword evidence="6" id="KW-0963">Cytoplasm</keyword>
<evidence type="ECO:0000256" key="15">
    <source>
        <dbReference type="ARBA" id="ARBA00056529"/>
    </source>
</evidence>
<dbReference type="OrthoDB" id="278300at2759"/>
<dbReference type="PANTHER" id="PTHR13563:SF13">
    <property type="entry name" value="TRNA METHYLTRANSFERASE 10 HOMOLOG A"/>
    <property type="match status" value="1"/>
</dbReference>
<feature type="compositionally biased region" description="Acidic residues" evidence="16">
    <location>
        <begin position="380"/>
        <end position="406"/>
    </location>
</feature>
<organism evidence="18 19">
    <name type="scientific">Aspergillus ruber (strain CBS 135680)</name>
    <dbReference type="NCBI Taxonomy" id="1388766"/>
    <lineage>
        <taxon>Eukaryota</taxon>
        <taxon>Fungi</taxon>
        <taxon>Dikarya</taxon>
        <taxon>Ascomycota</taxon>
        <taxon>Pezizomycotina</taxon>
        <taxon>Eurotiomycetes</taxon>
        <taxon>Eurotiomycetidae</taxon>
        <taxon>Eurotiales</taxon>
        <taxon>Aspergillaceae</taxon>
        <taxon>Aspergillus</taxon>
        <taxon>Aspergillus subgen. Aspergillus</taxon>
    </lineage>
</organism>
<feature type="compositionally biased region" description="Basic and acidic residues" evidence="16">
    <location>
        <begin position="121"/>
        <end position="138"/>
    </location>
</feature>
<evidence type="ECO:0000256" key="7">
    <source>
        <dbReference type="ARBA" id="ARBA00022603"/>
    </source>
</evidence>
<keyword evidence="19" id="KW-1185">Reference proteome</keyword>
<accession>A0A017S5M2</accession>
<gene>
    <name evidence="18" type="ORF">EURHEDRAFT_415928</name>
</gene>
<dbReference type="HOGENOM" id="CLU_034384_0_0_1"/>
<keyword evidence="7" id="KW-0489">Methyltransferase</keyword>
<keyword evidence="10" id="KW-0819">tRNA processing</keyword>
<dbReference type="AlphaFoldDB" id="A0A017S5M2"/>
<dbReference type="EC" id="2.1.1.221" evidence="4"/>
<dbReference type="GO" id="GO:0000049">
    <property type="term" value="F:tRNA binding"/>
    <property type="evidence" value="ECO:0007669"/>
    <property type="project" value="TreeGrafter"/>
</dbReference>
<keyword evidence="8" id="KW-0808">Transferase</keyword>
<comment type="catalytic activity">
    <reaction evidence="14">
        <text>guanosine(9) in tRNA + S-adenosyl-L-methionine = N(1)-methylguanosine(9) in tRNA + S-adenosyl-L-homocysteine + H(+)</text>
        <dbReference type="Rhea" id="RHEA:43156"/>
        <dbReference type="Rhea" id="RHEA-COMP:10367"/>
        <dbReference type="Rhea" id="RHEA-COMP:10368"/>
        <dbReference type="ChEBI" id="CHEBI:15378"/>
        <dbReference type="ChEBI" id="CHEBI:57856"/>
        <dbReference type="ChEBI" id="CHEBI:59789"/>
        <dbReference type="ChEBI" id="CHEBI:73542"/>
        <dbReference type="ChEBI" id="CHEBI:74269"/>
        <dbReference type="EC" id="2.1.1.221"/>
    </reaction>
</comment>
<comment type="subcellular location">
    <subcellularLocation>
        <location evidence="2">Cytoplasm</location>
    </subcellularLocation>
    <subcellularLocation>
        <location evidence="1">Nucleus</location>
    </subcellularLocation>
</comment>
<feature type="domain" description="SAM-dependent MTase TRM10-type" evidence="17">
    <location>
        <begin position="144"/>
        <end position="362"/>
    </location>
</feature>
<feature type="region of interest" description="Disordered" evidence="16">
    <location>
        <begin position="1"/>
        <end position="149"/>
    </location>
</feature>
<feature type="compositionally biased region" description="Basic residues" evidence="16">
    <location>
        <begin position="139"/>
        <end position="149"/>
    </location>
</feature>
<comment type="function">
    <text evidence="15">S-adenosyl-L-methionine-dependent guanine N(1)-methyltransferase that catalyzes the formation of N(1)-methylguanine at position 9 (m1G9) in cytoplasmic tRNA.</text>
</comment>
<dbReference type="GeneID" id="63697940"/>
<evidence type="ECO:0000256" key="1">
    <source>
        <dbReference type="ARBA" id="ARBA00004123"/>
    </source>
</evidence>
<dbReference type="PANTHER" id="PTHR13563">
    <property type="entry name" value="TRNA (GUANINE-9-) METHYLTRANSFERASE"/>
    <property type="match status" value="1"/>
</dbReference>
<dbReference type="RefSeq" id="XP_040635619.1">
    <property type="nucleotide sequence ID" value="XM_040782816.1"/>
</dbReference>
<feature type="region of interest" description="Disordered" evidence="16">
    <location>
        <begin position="362"/>
        <end position="416"/>
    </location>
</feature>
<evidence type="ECO:0000256" key="14">
    <source>
        <dbReference type="ARBA" id="ARBA00048434"/>
    </source>
</evidence>
<keyword evidence="9" id="KW-0949">S-adenosyl-L-methionine</keyword>
<evidence type="ECO:0000256" key="2">
    <source>
        <dbReference type="ARBA" id="ARBA00004496"/>
    </source>
</evidence>
<evidence type="ECO:0000256" key="8">
    <source>
        <dbReference type="ARBA" id="ARBA00022679"/>
    </source>
</evidence>
<evidence type="ECO:0000259" key="17">
    <source>
        <dbReference type="PROSITE" id="PS51675"/>
    </source>
</evidence>
<dbReference type="InterPro" id="IPR007356">
    <property type="entry name" value="tRNA_m1G_MeTrfase_euk"/>
</dbReference>
<reference evidence="19" key="1">
    <citation type="journal article" date="2014" name="Nat. Commun.">
        <title>Genomic adaptations of the halophilic Dead Sea filamentous fungus Eurotium rubrum.</title>
        <authorList>
            <person name="Kis-Papo T."/>
            <person name="Weig A.R."/>
            <person name="Riley R."/>
            <person name="Persoh D."/>
            <person name="Salamov A."/>
            <person name="Sun H."/>
            <person name="Lipzen A."/>
            <person name="Wasser S.P."/>
            <person name="Rambold G."/>
            <person name="Grigoriev I.V."/>
            <person name="Nevo E."/>
        </authorList>
    </citation>
    <scope>NUCLEOTIDE SEQUENCE [LARGE SCALE GENOMIC DNA]</scope>
    <source>
        <strain evidence="19">CBS 135680</strain>
    </source>
</reference>
<dbReference type="CDD" id="cd18089">
    <property type="entry name" value="SPOUT_Trm10-like"/>
    <property type="match status" value="1"/>
</dbReference>